<keyword evidence="2" id="KW-1185">Reference proteome</keyword>
<organism evidence="1 2">
    <name type="scientific">Rhododendron molle</name>
    <name type="common">Chinese azalea</name>
    <name type="synonym">Azalea mollis</name>
    <dbReference type="NCBI Taxonomy" id="49168"/>
    <lineage>
        <taxon>Eukaryota</taxon>
        <taxon>Viridiplantae</taxon>
        <taxon>Streptophyta</taxon>
        <taxon>Embryophyta</taxon>
        <taxon>Tracheophyta</taxon>
        <taxon>Spermatophyta</taxon>
        <taxon>Magnoliopsida</taxon>
        <taxon>eudicotyledons</taxon>
        <taxon>Gunneridae</taxon>
        <taxon>Pentapetalae</taxon>
        <taxon>asterids</taxon>
        <taxon>Ericales</taxon>
        <taxon>Ericaceae</taxon>
        <taxon>Ericoideae</taxon>
        <taxon>Rhodoreae</taxon>
        <taxon>Rhododendron</taxon>
    </lineage>
</organism>
<comment type="caution">
    <text evidence="1">The sequence shown here is derived from an EMBL/GenBank/DDBJ whole genome shotgun (WGS) entry which is preliminary data.</text>
</comment>
<proteinExistence type="predicted"/>
<dbReference type="Proteomes" id="UP001062846">
    <property type="component" value="Chromosome 2"/>
</dbReference>
<protein>
    <submittedName>
        <fullName evidence="1">Uncharacterized protein</fullName>
    </submittedName>
</protein>
<name>A0ACC0PUF7_RHOML</name>
<gene>
    <name evidence="1" type="ORF">RHMOL_Rhmol02G0275300</name>
</gene>
<sequence>MCLSDTALSSGEGVAAEYVALYHRPEVSLASSGGLAMLGVRLGGGVGVFRSGFIQIRSTKIAVRSGSVSLQRRRGGCSPHGCFALGCLLCAEFRLPAFLRTHPGEGSAVRLLWLVVLLVLIVLFEDFVWVFCCLVVGLVSLTVAASVVNLVGRIPAVGCYVWE</sequence>
<evidence type="ECO:0000313" key="2">
    <source>
        <dbReference type="Proteomes" id="UP001062846"/>
    </source>
</evidence>
<dbReference type="EMBL" id="CM046389">
    <property type="protein sequence ID" value="KAI8569392.1"/>
    <property type="molecule type" value="Genomic_DNA"/>
</dbReference>
<reference evidence="1" key="1">
    <citation type="submission" date="2022-02" db="EMBL/GenBank/DDBJ databases">
        <title>Plant Genome Project.</title>
        <authorList>
            <person name="Zhang R.-G."/>
        </authorList>
    </citation>
    <scope>NUCLEOTIDE SEQUENCE</scope>
    <source>
        <strain evidence="1">AT1</strain>
    </source>
</reference>
<accession>A0ACC0PUF7</accession>
<evidence type="ECO:0000313" key="1">
    <source>
        <dbReference type="EMBL" id="KAI8569392.1"/>
    </source>
</evidence>